<protein>
    <submittedName>
        <fullName evidence="1">5-formyltetrahydrofolate cyclo-ligase-like protein COG0212</fullName>
    </submittedName>
</protein>
<dbReference type="SUPFAM" id="SSF100950">
    <property type="entry name" value="NagB/RpiA/CoA transferase-like"/>
    <property type="match status" value="1"/>
</dbReference>
<organism evidence="1 2">
    <name type="scientific">Geodia barretti</name>
    <name type="common">Barrett's horny sponge</name>
    <dbReference type="NCBI Taxonomy" id="519541"/>
    <lineage>
        <taxon>Eukaryota</taxon>
        <taxon>Metazoa</taxon>
        <taxon>Porifera</taxon>
        <taxon>Demospongiae</taxon>
        <taxon>Heteroscleromorpha</taxon>
        <taxon>Tetractinellida</taxon>
        <taxon>Astrophorina</taxon>
        <taxon>Geodiidae</taxon>
        <taxon>Geodia</taxon>
    </lineage>
</organism>
<dbReference type="InterPro" id="IPR037171">
    <property type="entry name" value="NagB/RpiA_transferase-like"/>
</dbReference>
<dbReference type="Proteomes" id="UP001174909">
    <property type="component" value="Unassembled WGS sequence"/>
</dbReference>
<evidence type="ECO:0000313" key="2">
    <source>
        <dbReference type="Proteomes" id="UP001174909"/>
    </source>
</evidence>
<dbReference type="Pfam" id="PF01812">
    <property type="entry name" value="5-FTHF_cyc-lig"/>
    <property type="match status" value="1"/>
</dbReference>
<dbReference type="GO" id="GO:0005737">
    <property type="term" value="C:cytoplasm"/>
    <property type="evidence" value="ECO:0007669"/>
    <property type="project" value="TreeGrafter"/>
</dbReference>
<comment type="caution">
    <text evidence="1">The sequence shown here is derived from an EMBL/GenBank/DDBJ whole genome shotgun (WGS) entry which is preliminary data.</text>
</comment>
<gene>
    <name evidence="1" type="ORF">GBAR_LOCUS10985</name>
</gene>
<dbReference type="InterPro" id="IPR024185">
    <property type="entry name" value="FTHF_cligase-like_sf"/>
</dbReference>
<keyword evidence="2" id="KW-1185">Reference proteome</keyword>
<reference evidence="1" key="1">
    <citation type="submission" date="2023-03" db="EMBL/GenBank/DDBJ databases">
        <authorList>
            <person name="Steffen K."/>
            <person name="Cardenas P."/>
        </authorList>
    </citation>
    <scope>NUCLEOTIDE SEQUENCE</scope>
</reference>
<dbReference type="InterPro" id="IPR002698">
    <property type="entry name" value="FTHF_cligase"/>
</dbReference>
<dbReference type="PANTHER" id="PTHR13017:SF0">
    <property type="entry name" value="METHENYLTETRAHYDROFOLATE SYNTHASE DOMAIN-CONTAINING PROTEIN"/>
    <property type="match status" value="1"/>
</dbReference>
<proteinExistence type="predicted"/>
<name>A0AA35RUY0_GEOBA</name>
<evidence type="ECO:0000313" key="1">
    <source>
        <dbReference type="EMBL" id="CAI8018164.1"/>
    </source>
</evidence>
<dbReference type="EMBL" id="CASHTH010001687">
    <property type="protein sequence ID" value="CAI8018164.1"/>
    <property type="molecule type" value="Genomic_DNA"/>
</dbReference>
<dbReference type="PANTHER" id="PTHR13017">
    <property type="entry name" value="5-FORMYLTETRAHYDROFOLATE CYCLO-LIGASE-RELATED"/>
    <property type="match status" value="1"/>
</dbReference>
<sequence length="244" mass="26774">MRDKWAVRESVWTALETARVVRGKSVHDKIPNFIGSEAAATLVSELPEWETARAVKSNPDQAQRPLRQLALEQGKLLYMAVPRLRDERVFIELDPARAEVVPAKAATISGAFKVGRPVYVHEMQPIDLVVSGSVAVNRRGVRIGKGGGFADLEYGLAAAAGVVKPGTPVVSTVHPMQLLDEDLPWTQHDVPLDIVVTTEAVIRCDTGADPIPRPQGIYWEDLDERKIRSIPLLVQLRKDSQPAG</sequence>
<dbReference type="AlphaFoldDB" id="A0AA35RUY0"/>
<accession>A0AA35RUY0</accession>
<dbReference type="Gene3D" id="3.40.50.10420">
    <property type="entry name" value="NagB/RpiA/CoA transferase-like"/>
    <property type="match status" value="1"/>
</dbReference>